<reference evidence="2" key="1">
    <citation type="submission" date="2022-05" db="EMBL/GenBank/DDBJ databases">
        <title>Genomic analysis of Brachybacterium sp. CBA3104.</title>
        <authorList>
            <person name="Roh S.W."/>
            <person name="Kim Y.B."/>
            <person name="Kim Y."/>
        </authorList>
    </citation>
    <scope>NUCLEOTIDE SEQUENCE</scope>
    <source>
        <strain evidence="2">CBA3104</strain>
    </source>
</reference>
<keyword evidence="3" id="KW-1185">Reference proteome</keyword>
<organism evidence="2 3">
    <name type="scientific">Brachybacterium kimchii</name>
    <dbReference type="NCBI Taxonomy" id="2942909"/>
    <lineage>
        <taxon>Bacteria</taxon>
        <taxon>Bacillati</taxon>
        <taxon>Actinomycetota</taxon>
        <taxon>Actinomycetes</taxon>
        <taxon>Micrococcales</taxon>
        <taxon>Dermabacteraceae</taxon>
        <taxon>Brachybacterium</taxon>
    </lineage>
</organism>
<protein>
    <recommendedName>
        <fullName evidence="4">Polymerase nucleotidyl transferase domain-containing protein</fullName>
    </recommendedName>
</protein>
<dbReference type="RefSeq" id="WP_249480113.1">
    <property type="nucleotide sequence ID" value="NZ_CP097218.1"/>
</dbReference>
<dbReference type="Proteomes" id="UP001055868">
    <property type="component" value="Chromosome"/>
</dbReference>
<accession>A0ABY4N814</accession>
<evidence type="ECO:0000313" key="3">
    <source>
        <dbReference type="Proteomes" id="UP001055868"/>
    </source>
</evidence>
<name>A0ABY4N814_9MICO</name>
<sequence length="176" mass="19918">MSVDADGLRALQDPGTGKLTPGVHQTSFGALQDYAVTTPHRARIWHAFEIWRELAIERYEPVRFWFGGSFITDRQPPGDLDVLAWTPVGRIENLRADGHRSTFELQTLQHIDFKAVGDERLTQLDRLQPMGGLVDGFAVSETLMYEKQWQRGWGNDWEDTGELIPGTEKGIVEVIV</sequence>
<proteinExistence type="predicted"/>
<evidence type="ECO:0008006" key="4">
    <source>
        <dbReference type="Google" id="ProtNLM"/>
    </source>
</evidence>
<dbReference type="EMBL" id="CP097218">
    <property type="protein sequence ID" value="UQN30696.1"/>
    <property type="molecule type" value="Genomic_DNA"/>
</dbReference>
<dbReference type="InterPro" id="IPR053860">
    <property type="entry name" value="DUF6932"/>
</dbReference>
<gene>
    <name evidence="2" type="ORF">M4486_05170</name>
</gene>
<evidence type="ECO:0000313" key="2">
    <source>
        <dbReference type="EMBL" id="UQN30696.1"/>
    </source>
</evidence>
<feature type="region of interest" description="Disordered" evidence="1">
    <location>
        <begin position="1"/>
        <end position="22"/>
    </location>
</feature>
<evidence type="ECO:0000256" key="1">
    <source>
        <dbReference type="SAM" id="MobiDB-lite"/>
    </source>
</evidence>
<dbReference type="Pfam" id="PF22014">
    <property type="entry name" value="DUF6932"/>
    <property type="match status" value="1"/>
</dbReference>